<evidence type="ECO:0000256" key="1">
    <source>
        <dbReference type="SAM" id="Coils"/>
    </source>
</evidence>
<name>A0AAE2CPQ3_9LAMI</name>
<evidence type="ECO:0000313" key="4">
    <source>
        <dbReference type="Proteomes" id="UP001293254"/>
    </source>
</evidence>
<feature type="region of interest" description="Disordered" evidence="2">
    <location>
        <begin position="1"/>
        <end position="66"/>
    </location>
</feature>
<feature type="compositionally biased region" description="Basic and acidic residues" evidence="2">
    <location>
        <begin position="29"/>
        <end position="39"/>
    </location>
</feature>
<dbReference type="Pfam" id="PF05278">
    <property type="entry name" value="PEARLI-4"/>
    <property type="match status" value="1"/>
</dbReference>
<dbReference type="PANTHER" id="PTHR35358:SF10">
    <property type="entry name" value="PLANT PHOSPHOLIPASE-LIKE PROTEIN"/>
    <property type="match status" value="1"/>
</dbReference>
<dbReference type="InterPro" id="IPR007942">
    <property type="entry name" value="PLipase-like"/>
</dbReference>
<feature type="compositionally biased region" description="Low complexity" evidence="2">
    <location>
        <begin position="108"/>
        <end position="119"/>
    </location>
</feature>
<sequence>MAPGRRGGRGRGRGRGRRGRGRGSGRGGAAEETHQDSCHLSDNSTNPKSSQHQDCRVSTASPRYPTRRSRAFLAQCATLSLRHPVRSLLIPSQCNSVAPAPGILNETNDGSVSSNGDDSITSQQSPQHPVVSDLAAISSPDEGTLRNRYEIDDLKLIRKDNSAPNVDKSVSAGFTDHSVPVSKHWLDLGNLNSNLSSQCQGPQDVLDAYRHVSENCRLSHDDERPEKSTTDYVPRKRQCLSRSHSINLTEFARKLQEDLDDDPEEVESAIDPAFECVNGHRVKIEIAPLIRVIFEKYGDITSESDVGSASILAFFLEHLCDIYKRLEQTTIFDITNIELNDMLDQVRLFEREKLNVGWLRERLEYISQTKISFQEYLRFKEDEAKHDASIGSLEKELVDYRRELSDLHQKISLVEQKISAAEEDLVAKRAKADQTKKVASDIKARVKTLWKQTLEHQMMILFDAATQSDMTNNSNRKMYATIHGLDEVAAFLLAINRQVARRRLYLLWEADSTSVFSYPTGTGTQQQIQPSISHFIVTAHILHPGSQSNWSTAAPPNGVSPIRKFLGEI</sequence>
<feature type="compositionally biased region" description="Basic residues" evidence="2">
    <location>
        <begin position="1"/>
        <end position="23"/>
    </location>
</feature>
<dbReference type="PANTHER" id="PTHR35358">
    <property type="entry name" value="OS06G0711100 PROTEIN"/>
    <property type="match status" value="1"/>
</dbReference>
<keyword evidence="1" id="KW-0175">Coiled coil</keyword>
<dbReference type="AlphaFoldDB" id="A0AAE2CPQ3"/>
<organism evidence="3 4">
    <name type="scientific">Sesamum alatum</name>
    <dbReference type="NCBI Taxonomy" id="300844"/>
    <lineage>
        <taxon>Eukaryota</taxon>
        <taxon>Viridiplantae</taxon>
        <taxon>Streptophyta</taxon>
        <taxon>Embryophyta</taxon>
        <taxon>Tracheophyta</taxon>
        <taxon>Spermatophyta</taxon>
        <taxon>Magnoliopsida</taxon>
        <taxon>eudicotyledons</taxon>
        <taxon>Gunneridae</taxon>
        <taxon>Pentapetalae</taxon>
        <taxon>asterids</taxon>
        <taxon>lamiids</taxon>
        <taxon>Lamiales</taxon>
        <taxon>Pedaliaceae</taxon>
        <taxon>Sesamum</taxon>
    </lineage>
</organism>
<reference evidence="3" key="2">
    <citation type="journal article" date="2024" name="Plant">
        <title>Genomic evolution and insights into agronomic trait innovations of Sesamum species.</title>
        <authorList>
            <person name="Miao H."/>
            <person name="Wang L."/>
            <person name="Qu L."/>
            <person name="Liu H."/>
            <person name="Sun Y."/>
            <person name="Le M."/>
            <person name="Wang Q."/>
            <person name="Wei S."/>
            <person name="Zheng Y."/>
            <person name="Lin W."/>
            <person name="Duan Y."/>
            <person name="Cao H."/>
            <person name="Xiong S."/>
            <person name="Wang X."/>
            <person name="Wei L."/>
            <person name="Li C."/>
            <person name="Ma Q."/>
            <person name="Ju M."/>
            <person name="Zhao R."/>
            <person name="Li G."/>
            <person name="Mu C."/>
            <person name="Tian Q."/>
            <person name="Mei H."/>
            <person name="Zhang T."/>
            <person name="Gao T."/>
            <person name="Zhang H."/>
        </authorList>
    </citation>
    <scope>NUCLEOTIDE SEQUENCE</scope>
    <source>
        <strain evidence="3">3651</strain>
    </source>
</reference>
<protein>
    <submittedName>
        <fullName evidence="3">Uncharacterized protein</fullName>
    </submittedName>
</protein>
<accession>A0AAE2CPQ3</accession>
<proteinExistence type="predicted"/>
<dbReference type="Proteomes" id="UP001293254">
    <property type="component" value="Unassembled WGS sequence"/>
</dbReference>
<dbReference type="EMBL" id="JACGWO010000004">
    <property type="protein sequence ID" value="KAK4429948.1"/>
    <property type="molecule type" value="Genomic_DNA"/>
</dbReference>
<feature type="compositionally biased region" description="Polar residues" evidence="2">
    <location>
        <begin position="40"/>
        <end position="61"/>
    </location>
</feature>
<keyword evidence="4" id="KW-1185">Reference proteome</keyword>
<gene>
    <name evidence="3" type="ORF">Salat_1295500</name>
</gene>
<evidence type="ECO:0000256" key="2">
    <source>
        <dbReference type="SAM" id="MobiDB-lite"/>
    </source>
</evidence>
<comment type="caution">
    <text evidence="3">The sequence shown here is derived from an EMBL/GenBank/DDBJ whole genome shotgun (WGS) entry which is preliminary data.</text>
</comment>
<feature type="region of interest" description="Disordered" evidence="2">
    <location>
        <begin position="101"/>
        <end position="130"/>
    </location>
</feature>
<evidence type="ECO:0000313" key="3">
    <source>
        <dbReference type="EMBL" id="KAK4429948.1"/>
    </source>
</evidence>
<feature type="coiled-coil region" evidence="1">
    <location>
        <begin position="390"/>
        <end position="431"/>
    </location>
</feature>
<reference evidence="3" key="1">
    <citation type="submission" date="2020-06" db="EMBL/GenBank/DDBJ databases">
        <authorList>
            <person name="Li T."/>
            <person name="Hu X."/>
            <person name="Zhang T."/>
            <person name="Song X."/>
            <person name="Zhang H."/>
            <person name="Dai N."/>
            <person name="Sheng W."/>
            <person name="Hou X."/>
            <person name="Wei L."/>
        </authorList>
    </citation>
    <scope>NUCLEOTIDE SEQUENCE</scope>
    <source>
        <strain evidence="3">3651</strain>
        <tissue evidence="3">Leaf</tissue>
    </source>
</reference>